<dbReference type="PROSITE" id="PS51257">
    <property type="entry name" value="PROKAR_LIPOPROTEIN"/>
    <property type="match status" value="1"/>
</dbReference>
<name>A0ABY5JPE5_9BACI</name>
<evidence type="ECO:0000313" key="2">
    <source>
        <dbReference type="Proteomes" id="UP001059773"/>
    </source>
</evidence>
<accession>A0ABY5JPE5</accession>
<proteinExistence type="predicted"/>
<dbReference type="Proteomes" id="UP001059773">
    <property type="component" value="Chromosome"/>
</dbReference>
<dbReference type="EMBL" id="CP101914">
    <property type="protein sequence ID" value="UUI01699.1"/>
    <property type="molecule type" value="Genomic_DNA"/>
</dbReference>
<protein>
    <recommendedName>
        <fullName evidence="3">Sporulation protein</fullName>
    </recommendedName>
</protein>
<evidence type="ECO:0008006" key="3">
    <source>
        <dbReference type="Google" id="ProtNLM"/>
    </source>
</evidence>
<organism evidence="1 2">
    <name type="scientific">Oceanobacillus jeddahense</name>
    <dbReference type="NCBI Taxonomy" id="1462527"/>
    <lineage>
        <taxon>Bacteria</taxon>
        <taxon>Bacillati</taxon>
        <taxon>Bacillota</taxon>
        <taxon>Bacilli</taxon>
        <taxon>Bacillales</taxon>
        <taxon>Bacillaceae</taxon>
        <taxon>Oceanobacillus</taxon>
    </lineage>
</organism>
<gene>
    <name evidence="1" type="ORF">NP439_16810</name>
</gene>
<reference evidence="1" key="1">
    <citation type="submission" date="2022-07" db="EMBL/GenBank/DDBJ databases">
        <title>FELIX.</title>
        <authorList>
            <person name="Wan K.H."/>
            <person name="Park S."/>
            <person name="Lawrence Q."/>
            <person name="Eichenberger J.P."/>
            <person name="Booth B.W."/>
            <person name="Piaggio A.J."/>
            <person name="Chandler J.C."/>
            <person name="Franklin A.B."/>
            <person name="Celniker S.E."/>
        </authorList>
    </citation>
    <scope>NUCLEOTIDE SEQUENCE</scope>
    <source>
        <strain evidence="1">QA-1986 374</strain>
    </source>
</reference>
<evidence type="ECO:0000313" key="1">
    <source>
        <dbReference type="EMBL" id="UUI01699.1"/>
    </source>
</evidence>
<sequence length="148" mass="17244">MGIKRITLFLSFIIFLVGCHHNNESSHSENPNIKHLSTNSYHETATQAKELLMEKEDIKAVHAVNTDDTLLITIEVPHHERFSLEDKRKAYQKEIEQTFPNFTIELSTDKKIILETTKLEEKMTNQTISEEELKKKVEEIIHLSKEQT</sequence>
<keyword evidence="2" id="KW-1185">Reference proteome</keyword>
<dbReference type="RefSeq" id="WP_052400752.1">
    <property type="nucleotide sequence ID" value="NZ_CABKTI010000002.1"/>
</dbReference>